<evidence type="ECO:0000256" key="1">
    <source>
        <dbReference type="ARBA" id="ARBA00001917"/>
    </source>
</evidence>
<proteinExistence type="inferred from homology"/>
<dbReference type="EMBL" id="BSDI01000007">
    <property type="protein sequence ID" value="GLH96575.1"/>
    <property type="molecule type" value="Genomic_DNA"/>
</dbReference>
<dbReference type="SUPFAM" id="SSF50475">
    <property type="entry name" value="FMN-binding split barrel"/>
    <property type="match status" value="1"/>
</dbReference>
<dbReference type="PANTHER" id="PTHR43567">
    <property type="entry name" value="FLAVOREDOXIN-RELATED-RELATED"/>
    <property type="match status" value="1"/>
</dbReference>
<sequence>MHRAVEPRVLYFGTPVVLISTCDEDGSPNLAPMSSAFWVGRSAMLGLDETSQTTHNLARTGQCVLNLAHPALVPAVDRLALLTGSRAVPEHKLAKGYRHEADKFGVAGLTPIPSDVVRPPRVAQCLIHLEATVSRIHPFGEPESGVVAVDVDVVRVHVEQDLLVPGSTRYIDPDKWDPLIMKFLEFYGEGRNVHPSRLARGWGAPPRAASAVSGGQAAQPAADARLAELR</sequence>
<comment type="caution">
    <text evidence="5">The sequence shown here is derived from an EMBL/GenBank/DDBJ whole genome shotgun (WGS) entry which is preliminary data.</text>
</comment>
<dbReference type="Proteomes" id="UP001144280">
    <property type="component" value="Unassembled WGS sequence"/>
</dbReference>
<comment type="similarity">
    <text evidence="3">Belongs to the flavoredoxin family.</text>
</comment>
<gene>
    <name evidence="5" type="ORF">Pa4123_18490</name>
</gene>
<organism evidence="5 6">
    <name type="scientific">Phytohabitans aurantiacus</name>
    <dbReference type="NCBI Taxonomy" id="3016789"/>
    <lineage>
        <taxon>Bacteria</taxon>
        <taxon>Bacillati</taxon>
        <taxon>Actinomycetota</taxon>
        <taxon>Actinomycetes</taxon>
        <taxon>Micromonosporales</taxon>
        <taxon>Micromonosporaceae</taxon>
    </lineage>
</organism>
<comment type="cofactor">
    <cofactor evidence="1">
        <name>FMN</name>
        <dbReference type="ChEBI" id="CHEBI:58210"/>
    </cofactor>
</comment>
<evidence type="ECO:0000256" key="3">
    <source>
        <dbReference type="ARBA" id="ARBA00038054"/>
    </source>
</evidence>
<keyword evidence="6" id="KW-1185">Reference proteome</keyword>
<dbReference type="InterPro" id="IPR012349">
    <property type="entry name" value="Split_barrel_FMN-bd"/>
</dbReference>
<feature type="domain" description="Flavin reductase like" evidence="4">
    <location>
        <begin position="9"/>
        <end position="172"/>
    </location>
</feature>
<accession>A0ABQ5QQM1</accession>
<dbReference type="Gene3D" id="2.30.110.10">
    <property type="entry name" value="Electron Transport, Fmn-binding Protein, Chain A"/>
    <property type="match status" value="1"/>
</dbReference>
<reference evidence="5" key="1">
    <citation type="submission" date="2022-12" db="EMBL/GenBank/DDBJ databases">
        <title>New Phytohabitans aurantiacus sp. RD004123 nov., an actinomycete isolated from soil.</title>
        <authorList>
            <person name="Triningsih D.W."/>
            <person name="Harunari E."/>
            <person name="Igarashi Y."/>
        </authorList>
    </citation>
    <scope>NUCLEOTIDE SEQUENCE</scope>
    <source>
        <strain evidence="5">RD004123</strain>
    </source>
</reference>
<name>A0ABQ5QQM1_9ACTN</name>
<evidence type="ECO:0000313" key="5">
    <source>
        <dbReference type="EMBL" id="GLH96575.1"/>
    </source>
</evidence>
<protein>
    <recommendedName>
        <fullName evidence="4">Flavin reductase like domain-containing protein</fullName>
    </recommendedName>
</protein>
<dbReference type="InterPro" id="IPR002563">
    <property type="entry name" value="Flavin_Rdtase-like_dom"/>
</dbReference>
<dbReference type="Pfam" id="PF01613">
    <property type="entry name" value="Flavin_Reduct"/>
    <property type="match status" value="1"/>
</dbReference>
<evidence type="ECO:0000256" key="2">
    <source>
        <dbReference type="ARBA" id="ARBA00022630"/>
    </source>
</evidence>
<dbReference type="PANTHER" id="PTHR43567:SF1">
    <property type="entry name" value="FLAVOREDOXIN"/>
    <property type="match status" value="1"/>
</dbReference>
<dbReference type="RefSeq" id="WP_281893819.1">
    <property type="nucleotide sequence ID" value="NZ_BSDI01000007.1"/>
</dbReference>
<dbReference type="InterPro" id="IPR052174">
    <property type="entry name" value="Flavoredoxin"/>
</dbReference>
<evidence type="ECO:0000259" key="4">
    <source>
        <dbReference type="SMART" id="SM00903"/>
    </source>
</evidence>
<dbReference type="SMART" id="SM00903">
    <property type="entry name" value="Flavin_Reduct"/>
    <property type="match status" value="1"/>
</dbReference>
<keyword evidence="2" id="KW-0285">Flavoprotein</keyword>
<evidence type="ECO:0000313" key="6">
    <source>
        <dbReference type="Proteomes" id="UP001144280"/>
    </source>
</evidence>